<evidence type="ECO:0000313" key="2">
    <source>
        <dbReference type="EMBL" id="PWA80646.1"/>
    </source>
</evidence>
<dbReference type="EMBL" id="PKPP01001695">
    <property type="protein sequence ID" value="PWA80646.1"/>
    <property type="molecule type" value="Genomic_DNA"/>
</dbReference>
<sequence length="144" mass="15670">MWPSSVQQYPFFGINTNNVGEPALRLGTRWTGEQVSGFQQGPPFPGILSYNTNSVGEPALGLGTRWTGEQVSVFQQGLPFPGILSYPRPNTQLATQSSQELSYSVNRPEIGTSQRTTTAMSSTSPPPTSEPLDLDAIYGQFNAW</sequence>
<dbReference type="Proteomes" id="UP000245207">
    <property type="component" value="Unassembled WGS sequence"/>
</dbReference>
<comment type="caution">
    <text evidence="2">The sequence shown here is derived from an EMBL/GenBank/DDBJ whole genome shotgun (WGS) entry which is preliminary data.</text>
</comment>
<feature type="compositionally biased region" description="Polar residues" evidence="1">
    <location>
        <begin position="95"/>
        <end position="115"/>
    </location>
</feature>
<feature type="region of interest" description="Disordered" evidence="1">
    <location>
        <begin position="95"/>
        <end position="131"/>
    </location>
</feature>
<name>A0A2U1P4F7_ARTAN</name>
<accession>A0A2U1P4F7</accession>
<dbReference type="AlphaFoldDB" id="A0A2U1P4F7"/>
<protein>
    <submittedName>
        <fullName evidence="2">Uncharacterized protein</fullName>
    </submittedName>
</protein>
<evidence type="ECO:0000313" key="3">
    <source>
        <dbReference type="Proteomes" id="UP000245207"/>
    </source>
</evidence>
<gene>
    <name evidence="2" type="ORF">CTI12_AA194310</name>
</gene>
<evidence type="ECO:0000256" key="1">
    <source>
        <dbReference type="SAM" id="MobiDB-lite"/>
    </source>
</evidence>
<proteinExistence type="predicted"/>
<keyword evidence="3" id="KW-1185">Reference proteome</keyword>
<organism evidence="2 3">
    <name type="scientific">Artemisia annua</name>
    <name type="common">Sweet wormwood</name>
    <dbReference type="NCBI Taxonomy" id="35608"/>
    <lineage>
        <taxon>Eukaryota</taxon>
        <taxon>Viridiplantae</taxon>
        <taxon>Streptophyta</taxon>
        <taxon>Embryophyta</taxon>
        <taxon>Tracheophyta</taxon>
        <taxon>Spermatophyta</taxon>
        <taxon>Magnoliopsida</taxon>
        <taxon>eudicotyledons</taxon>
        <taxon>Gunneridae</taxon>
        <taxon>Pentapetalae</taxon>
        <taxon>asterids</taxon>
        <taxon>campanulids</taxon>
        <taxon>Asterales</taxon>
        <taxon>Asteraceae</taxon>
        <taxon>Asteroideae</taxon>
        <taxon>Anthemideae</taxon>
        <taxon>Artemisiinae</taxon>
        <taxon>Artemisia</taxon>
    </lineage>
</organism>
<reference evidence="2 3" key="1">
    <citation type="journal article" date="2018" name="Mol. Plant">
        <title>The genome of Artemisia annua provides insight into the evolution of Asteraceae family and artemisinin biosynthesis.</title>
        <authorList>
            <person name="Shen Q."/>
            <person name="Zhang L."/>
            <person name="Liao Z."/>
            <person name="Wang S."/>
            <person name="Yan T."/>
            <person name="Shi P."/>
            <person name="Liu M."/>
            <person name="Fu X."/>
            <person name="Pan Q."/>
            <person name="Wang Y."/>
            <person name="Lv Z."/>
            <person name="Lu X."/>
            <person name="Zhang F."/>
            <person name="Jiang W."/>
            <person name="Ma Y."/>
            <person name="Chen M."/>
            <person name="Hao X."/>
            <person name="Li L."/>
            <person name="Tang Y."/>
            <person name="Lv G."/>
            <person name="Zhou Y."/>
            <person name="Sun X."/>
            <person name="Brodelius P.E."/>
            <person name="Rose J.K.C."/>
            <person name="Tang K."/>
        </authorList>
    </citation>
    <scope>NUCLEOTIDE SEQUENCE [LARGE SCALE GENOMIC DNA]</scope>
    <source>
        <strain evidence="3">cv. Huhao1</strain>
        <tissue evidence="2">Leaf</tissue>
    </source>
</reference>